<protein>
    <recommendedName>
        <fullName evidence="8">Membrane-associated proteins in eicosanoid and glutathione metabolism</fullName>
    </recommendedName>
</protein>
<proteinExistence type="predicted"/>
<sequence>MSTNLPYGIPYVGAALLSSAILVSVQILIVAARRKASGIQPPQLYAEQKEVAASIHAFRLNCAQRAHLNTLEYLPILYLATCITACKYPILAASLCEGWIVARSFYTRAYTSATPEKRNFWAKTSLRFLLGLLASAAYTVGIAMMIELQVL</sequence>
<dbReference type="InterPro" id="IPR023352">
    <property type="entry name" value="MAPEG-like_dom_sf"/>
</dbReference>
<evidence type="ECO:0000256" key="4">
    <source>
        <dbReference type="ARBA" id="ARBA00023136"/>
    </source>
</evidence>
<evidence type="ECO:0008006" key="8">
    <source>
        <dbReference type="Google" id="ProtNLM"/>
    </source>
</evidence>
<organism evidence="6 7">
    <name type="scientific">Lentinula guzmanii</name>
    <dbReference type="NCBI Taxonomy" id="2804957"/>
    <lineage>
        <taxon>Eukaryota</taxon>
        <taxon>Fungi</taxon>
        <taxon>Dikarya</taxon>
        <taxon>Basidiomycota</taxon>
        <taxon>Agaricomycotina</taxon>
        <taxon>Agaricomycetes</taxon>
        <taxon>Agaricomycetidae</taxon>
        <taxon>Agaricales</taxon>
        <taxon>Marasmiineae</taxon>
        <taxon>Omphalotaceae</taxon>
        <taxon>Lentinula</taxon>
    </lineage>
</organism>
<comment type="caution">
    <text evidence="6">The sequence shown here is derived from an EMBL/GenBank/DDBJ whole genome shotgun (WGS) entry which is preliminary data.</text>
</comment>
<keyword evidence="3 5" id="KW-1133">Transmembrane helix</keyword>
<dbReference type="Gene3D" id="1.20.120.550">
    <property type="entry name" value="Membrane associated eicosanoid/glutathione metabolism-like domain"/>
    <property type="match status" value="1"/>
</dbReference>
<evidence type="ECO:0000256" key="2">
    <source>
        <dbReference type="ARBA" id="ARBA00022692"/>
    </source>
</evidence>
<evidence type="ECO:0000313" key="7">
    <source>
        <dbReference type="Proteomes" id="UP001176059"/>
    </source>
</evidence>
<feature type="transmembrane region" description="Helical" evidence="5">
    <location>
        <begin position="12"/>
        <end position="32"/>
    </location>
</feature>
<dbReference type="Pfam" id="PF01124">
    <property type="entry name" value="MAPEG"/>
    <property type="match status" value="1"/>
</dbReference>
<evidence type="ECO:0000313" key="6">
    <source>
        <dbReference type="EMBL" id="KAJ3736785.1"/>
    </source>
</evidence>
<dbReference type="GO" id="GO:0005783">
    <property type="term" value="C:endoplasmic reticulum"/>
    <property type="evidence" value="ECO:0007669"/>
    <property type="project" value="TreeGrafter"/>
</dbReference>
<keyword evidence="2 5" id="KW-0812">Transmembrane</keyword>
<name>A0AA38N444_9AGAR</name>
<dbReference type="AlphaFoldDB" id="A0AA38N444"/>
<dbReference type="PANTHER" id="PTHR10250">
    <property type="entry name" value="MICROSOMAL GLUTATHIONE S-TRANSFERASE"/>
    <property type="match status" value="1"/>
</dbReference>
<comment type="subcellular location">
    <subcellularLocation>
        <location evidence="1">Membrane</location>
        <topology evidence="1">Multi-pass membrane protein</topology>
    </subcellularLocation>
</comment>
<evidence type="ECO:0000256" key="1">
    <source>
        <dbReference type="ARBA" id="ARBA00004141"/>
    </source>
</evidence>
<evidence type="ECO:0000256" key="3">
    <source>
        <dbReference type="ARBA" id="ARBA00022989"/>
    </source>
</evidence>
<dbReference type="InterPro" id="IPR050997">
    <property type="entry name" value="MAPEG"/>
</dbReference>
<evidence type="ECO:0000256" key="5">
    <source>
        <dbReference type="SAM" id="Phobius"/>
    </source>
</evidence>
<dbReference type="PANTHER" id="PTHR10250:SF26">
    <property type="entry name" value="GLUTATHIONE S-TRANSFERASE 3, MITOCHONDRIAL"/>
    <property type="match status" value="1"/>
</dbReference>
<gene>
    <name evidence="6" type="ORF">DFJ43DRAFT_1050832</name>
</gene>
<dbReference type="GO" id="GO:0005635">
    <property type="term" value="C:nuclear envelope"/>
    <property type="evidence" value="ECO:0007669"/>
    <property type="project" value="TreeGrafter"/>
</dbReference>
<keyword evidence="7" id="KW-1185">Reference proteome</keyword>
<keyword evidence="4 5" id="KW-0472">Membrane</keyword>
<feature type="transmembrane region" description="Helical" evidence="5">
    <location>
        <begin position="126"/>
        <end position="146"/>
    </location>
</feature>
<dbReference type="GO" id="GO:0004602">
    <property type="term" value="F:glutathione peroxidase activity"/>
    <property type="evidence" value="ECO:0007669"/>
    <property type="project" value="TreeGrafter"/>
</dbReference>
<dbReference type="SUPFAM" id="SSF161084">
    <property type="entry name" value="MAPEG domain-like"/>
    <property type="match status" value="1"/>
</dbReference>
<accession>A0AA38N444</accession>
<dbReference type="InterPro" id="IPR001129">
    <property type="entry name" value="Membr-assoc_MAPEG"/>
</dbReference>
<dbReference type="Proteomes" id="UP001176059">
    <property type="component" value="Unassembled WGS sequence"/>
</dbReference>
<reference evidence="6" key="1">
    <citation type="submission" date="2022-08" db="EMBL/GenBank/DDBJ databases">
        <authorList>
            <consortium name="DOE Joint Genome Institute"/>
            <person name="Min B."/>
            <person name="Sierra-Patev S."/>
            <person name="Naranjo-Ortiz M."/>
            <person name="Looney B."/>
            <person name="Konkel Z."/>
            <person name="Slot J.C."/>
            <person name="Sakamoto Y."/>
            <person name="Steenwyk J.L."/>
            <person name="Rokas A."/>
            <person name="Carro J."/>
            <person name="Camarero S."/>
            <person name="Ferreira P."/>
            <person name="Molpeceres G."/>
            <person name="Ruiz-duenas F.J."/>
            <person name="Serrano A."/>
            <person name="Henrissat B."/>
            <person name="Drula E."/>
            <person name="Hughes K.W."/>
            <person name="Mata J.L."/>
            <person name="Ishikawa N.K."/>
            <person name="Vargas-Isla R."/>
            <person name="Ushijima S."/>
            <person name="Smith C.A."/>
            <person name="Ahrendt S."/>
            <person name="Andreopoulos W."/>
            <person name="He G."/>
            <person name="LaButti K."/>
            <person name="Lipzen A."/>
            <person name="Ng V."/>
            <person name="Riley R."/>
            <person name="Sandor L."/>
            <person name="Barry K."/>
            <person name="Martinez A.T."/>
            <person name="Xiao Y."/>
            <person name="Gibbons J.G."/>
            <person name="Terashima K."/>
            <person name="Hibbett D.S."/>
            <person name="Grigoriev I.V."/>
        </authorList>
    </citation>
    <scope>NUCLEOTIDE SEQUENCE</scope>
    <source>
        <strain evidence="6">ET3784</strain>
    </source>
</reference>
<dbReference type="GO" id="GO:0004364">
    <property type="term" value="F:glutathione transferase activity"/>
    <property type="evidence" value="ECO:0007669"/>
    <property type="project" value="TreeGrafter"/>
</dbReference>
<reference evidence="6" key="2">
    <citation type="journal article" date="2023" name="Proc. Natl. Acad. Sci. U.S.A.">
        <title>A global phylogenomic analysis of the shiitake genus Lentinula.</title>
        <authorList>
            <person name="Sierra-Patev S."/>
            <person name="Min B."/>
            <person name="Naranjo-Ortiz M."/>
            <person name="Looney B."/>
            <person name="Konkel Z."/>
            <person name="Slot J.C."/>
            <person name="Sakamoto Y."/>
            <person name="Steenwyk J.L."/>
            <person name="Rokas A."/>
            <person name="Carro J."/>
            <person name="Camarero S."/>
            <person name="Ferreira P."/>
            <person name="Molpeceres G."/>
            <person name="Ruiz-Duenas F.J."/>
            <person name="Serrano A."/>
            <person name="Henrissat B."/>
            <person name="Drula E."/>
            <person name="Hughes K.W."/>
            <person name="Mata J.L."/>
            <person name="Ishikawa N.K."/>
            <person name="Vargas-Isla R."/>
            <person name="Ushijima S."/>
            <person name="Smith C.A."/>
            <person name="Donoghue J."/>
            <person name="Ahrendt S."/>
            <person name="Andreopoulos W."/>
            <person name="He G."/>
            <person name="LaButti K."/>
            <person name="Lipzen A."/>
            <person name="Ng V."/>
            <person name="Riley R."/>
            <person name="Sandor L."/>
            <person name="Barry K."/>
            <person name="Martinez A.T."/>
            <person name="Xiao Y."/>
            <person name="Gibbons J.G."/>
            <person name="Terashima K."/>
            <person name="Grigoriev I.V."/>
            <person name="Hibbett D."/>
        </authorList>
    </citation>
    <scope>NUCLEOTIDE SEQUENCE</scope>
    <source>
        <strain evidence="6">ET3784</strain>
    </source>
</reference>
<dbReference type="EMBL" id="JANVFO010000004">
    <property type="protein sequence ID" value="KAJ3736785.1"/>
    <property type="molecule type" value="Genomic_DNA"/>
</dbReference>
<dbReference type="GO" id="GO:0016020">
    <property type="term" value="C:membrane"/>
    <property type="evidence" value="ECO:0007669"/>
    <property type="project" value="UniProtKB-SubCell"/>
</dbReference>